<gene>
    <name evidence="1" type="ORF">YC6258_00211</name>
</gene>
<reference evidence="1 2" key="1">
    <citation type="submission" date="2014-01" db="EMBL/GenBank/DDBJ databases">
        <title>Full genme sequencing of cellulolytic bacterium Gynuella sunshinyii YC6258T gen. nov., sp. nov.</title>
        <authorList>
            <person name="Khan H."/>
            <person name="Chung E.J."/>
            <person name="Chung Y.R."/>
        </authorList>
    </citation>
    <scope>NUCLEOTIDE SEQUENCE [LARGE SCALE GENOMIC DNA]</scope>
    <source>
        <strain evidence="1 2">YC6258</strain>
    </source>
</reference>
<evidence type="ECO:0000313" key="2">
    <source>
        <dbReference type="Proteomes" id="UP000032266"/>
    </source>
</evidence>
<dbReference type="HOGENOM" id="CLU_3310501_0_0_6"/>
<dbReference type="AlphaFoldDB" id="A0A0C5VCR5"/>
<sequence>MQRKTFLGQSLYRVHHFTPFGVSSNIQTKNGAPRSNRLS</sequence>
<name>A0A0C5VCR5_9GAMM</name>
<dbReference type="EMBL" id="CP007142">
    <property type="protein sequence ID" value="AJQ92262.1"/>
    <property type="molecule type" value="Genomic_DNA"/>
</dbReference>
<proteinExistence type="predicted"/>
<accession>A0A0C5VCR5</accession>
<dbReference type="KEGG" id="gsn:YC6258_00211"/>
<dbReference type="Proteomes" id="UP000032266">
    <property type="component" value="Chromosome"/>
</dbReference>
<protein>
    <submittedName>
        <fullName evidence="1">Uncharacterized protein</fullName>
    </submittedName>
</protein>
<evidence type="ECO:0000313" key="1">
    <source>
        <dbReference type="EMBL" id="AJQ92262.1"/>
    </source>
</evidence>
<dbReference type="STRING" id="1445510.YC6258_00211"/>
<organism evidence="1 2">
    <name type="scientific">Gynuella sunshinyii YC6258</name>
    <dbReference type="NCBI Taxonomy" id="1445510"/>
    <lineage>
        <taxon>Bacteria</taxon>
        <taxon>Pseudomonadati</taxon>
        <taxon>Pseudomonadota</taxon>
        <taxon>Gammaproteobacteria</taxon>
        <taxon>Oceanospirillales</taxon>
        <taxon>Saccharospirillaceae</taxon>
        <taxon>Gynuella</taxon>
    </lineage>
</organism>
<keyword evidence="2" id="KW-1185">Reference proteome</keyword>